<dbReference type="Pfam" id="PF01367">
    <property type="entry name" value="5_3_exonuc"/>
    <property type="match status" value="1"/>
</dbReference>
<proteinExistence type="predicted"/>
<dbReference type="InterPro" id="IPR029060">
    <property type="entry name" value="PIN-like_dom_sf"/>
</dbReference>
<dbReference type="InterPro" id="IPR020045">
    <property type="entry name" value="DNA_polI_H3TH"/>
</dbReference>
<evidence type="ECO:0000313" key="6">
    <source>
        <dbReference type="Proteomes" id="UP000516346"/>
    </source>
</evidence>
<dbReference type="Pfam" id="PF02739">
    <property type="entry name" value="5_3_exonuc_N"/>
    <property type="match status" value="1"/>
</dbReference>
<dbReference type="InterPro" id="IPR002421">
    <property type="entry name" value="5-3_exonuclease"/>
</dbReference>
<dbReference type="CDD" id="cd09898">
    <property type="entry name" value="H3TH_53EXO"/>
    <property type="match status" value="1"/>
</dbReference>
<dbReference type="GO" id="GO:0008409">
    <property type="term" value="F:5'-3' exonuclease activity"/>
    <property type="evidence" value="ECO:0007669"/>
    <property type="project" value="InterPro"/>
</dbReference>
<dbReference type="Proteomes" id="UP000516346">
    <property type="component" value="Chromosome"/>
</dbReference>
<dbReference type="SUPFAM" id="SSF88723">
    <property type="entry name" value="PIN domain-like"/>
    <property type="match status" value="1"/>
</dbReference>
<dbReference type="PANTHER" id="PTHR42646:SF2">
    <property type="entry name" value="5'-3' EXONUCLEASE FAMILY PROTEIN"/>
    <property type="match status" value="1"/>
</dbReference>
<keyword evidence="5" id="KW-0269">Exonuclease</keyword>
<dbReference type="GO" id="GO:0003677">
    <property type="term" value="F:DNA binding"/>
    <property type="evidence" value="ECO:0007669"/>
    <property type="project" value="UniProtKB-KW"/>
</dbReference>
<feature type="domain" description="5'-3' exonuclease" evidence="4">
    <location>
        <begin position="5"/>
        <end position="268"/>
    </location>
</feature>
<dbReference type="InterPro" id="IPR008918">
    <property type="entry name" value="HhH2"/>
</dbReference>
<dbReference type="Gene3D" id="1.10.150.20">
    <property type="entry name" value="5' to 3' exonuclease, C-terminal subdomain"/>
    <property type="match status" value="1"/>
</dbReference>
<dbReference type="GO" id="GO:0017108">
    <property type="term" value="F:5'-flap endonuclease activity"/>
    <property type="evidence" value="ECO:0007669"/>
    <property type="project" value="InterPro"/>
</dbReference>
<dbReference type="PANTHER" id="PTHR42646">
    <property type="entry name" value="FLAP ENDONUCLEASE XNI"/>
    <property type="match status" value="1"/>
</dbReference>
<dbReference type="SMART" id="SM00475">
    <property type="entry name" value="53EXOc"/>
    <property type="match status" value="1"/>
</dbReference>
<dbReference type="FunFam" id="1.10.150.20:FF:000003">
    <property type="entry name" value="DNA polymerase I"/>
    <property type="match status" value="1"/>
</dbReference>
<evidence type="ECO:0000313" key="5">
    <source>
        <dbReference type="EMBL" id="QNS01627.1"/>
    </source>
</evidence>
<dbReference type="InterPro" id="IPR038969">
    <property type="entry name" value="FEN"/>
</dbReference>
<dbReference type="Gene3D" id="3.40.50.1010">
    <property type="entry name" value="5'-nuclease"/>
    <property type="match status" value="1"/>
</dbReference>
<reference evidence="5 6" key="1">
    <citation type="submission" date="2020-09" db="EMBL/GenBank/DDBJ databases">
        <title>Genome sequence of the banana aphid, Pentalonia nigronervosa Coquerel (Hemiptera: Aphididae) and its symbionts.</title>
        <authorList>
            <person name="Mathers T.C."/>
            <person name="Mugford S.T."/>
            <person name="Hogenhout S.A."/>
            <person name="Tripathi L."/>
        </authorList>
    </citation>
    <scope>NUCLEOTIDE SEQUENCE [LARGE SCALE GENOMIC DNA]</scope>
    <source>
        <strain evidence="5">Ba4</strain>
    </source>
</reference>
<evidence type="ECO:0000256" key="3">
    <source>
        <dbReference type="ARBA" id="ARBA00023125"/>
    </source>
</evidence>
<protein>
    <submittedName>
        <fullName evidence="5">5'-3' exonuclease</fullName>
    </submittedName>
</protein>
<dbReference type="InterPro" id="IPR036279">
    <property type="entry name" value="5-3_exonuclease_C_sf"/>
</dbReference>
<keyword evidence="1" id="KW-0540">Nuclease</keyword>
<sequence length="286" mass="33025">MIHIKKNPIIIIDGNLYLYRYYYVFPNFKNASGTPSGAIYGMIKMIYSLLNKYKDSKKFIIIFDSSKNTFRKKIFKEYKNHRKPMPNTLYVQIAPLLTILKNSGIKTLTIKNVEADDIIGSLSYKFEKEGEEILIVSDDKDMLQLITENIYVLNKSNNIITLQTIQKKYGIRPKSLIDLLALTGDVSDNIPGIPKIGIKTALYLLQTFSNIKNIYYNIKKIPNLSFRNAKNIAIQLKNYKKTAFISYELAKIKLDVPIQITLEEINLKLHSSKKLLDSFKEYDSQK</sequence>
<dbReference type="GO" id="GO:0033567">
    <property type="term" value="P:DNA replication, Okazaki fragment processing"/>
    <property type="evidence" value="ECO:0007669"/>
    <property type="project" value="InterPro"/>
</dbReference>
<accession>A0A7H1AYS2</accession>
<name>A0A7H1AYS2_9GAMM</name>
<evidence type="ECO:0000256" key="2">
    <source>
        <dbReference type="ARBA" id="ARBA00022801"/>
    </source>
</evidence>
<keyword evidence="2" id="KW-0378">Hydrolase</keyword>
<evidence type="ECO:0000259" key="4">
    <source>
        <dbReference type="SMART" id="SM00475"/>
    </source>
</evidence>
<dbReference type="InterPro" id="IPR020046">
    <property type="entry name" value="5-3_exonucl_a-hlix_arch_N"/>
</dbReference>
<dbReference type="CDD" id="cd09859">
    <property type="entry name" value="PIN_53EXO"/>
    <property type="match status" value="1"/>
</dbReference>
<evidence type="ECO:0000256" key="1">
    <source>
        <dbReference type="ARBA" id="ARBA00022722"/>
    </source>
</evidence>
<organism evidence="5 6">
    <name type="scientific">Buchnera aphidicola</name>
    <name type="common">Pentalonia nigronervosa</name>
    <dbReference type="NCBI Taxonomy" id="1309793"/>
    <lineage>
        <taxon>Bacteria</taxon>
        <taxon>Pseudomonadati</taxon>
        <taxon>Pseudomonadota</taxon>
        <taxon>Gammaproteobacteria</taxon>
        <taxon>Enterobacterales</taxon>
        <taxon>Erwiniaceae</taxon>
        <taxon>Buchnera</taxon>
    </lineage>
</organism>
<dbReference type="EMBL" id="CP061275">
    <property type="protein sequence ID" value="QNS01627.1"/>
    <property type="molecule type" value="Genomic_DNA"/>
</dbReference>
<dbReference type="AlphaFoldDB" id="A0A7H1AYS2"/>
<dbReference type="SMART" id="SM00279">
    <property type="entry name" value="HhH2"/>
    <property type="match status" value="1"/>
</dbReference>
<dbReference type="SUPFAM" id="SSF47807">
    <property type="entry name" value="5' to 3' exonuclease, C-terminal subdomain"/>
    <property type="match status" value="1"/>
</dbReference>
<keyword evidence="3" id="KW-0238">DNA-binding</keyword>
<gene>
    <name evidence="5" type="ORF">ICW73_01335</name>
</gene>